<evidence type="ECO:0000256" key="16">
    <source>
        <dbReference type="SAM" id="MobiDB-lite"/>
    </source>
</evidence>
<evidence type="ECO:0000256" key="3">
    <source>
        <dbReference type="ARBA" id="ARBA00012406"/>
    </source>
</evidence>
<dbReference type="Pfam" id="PF19039">
    <property type="entry name" value="ASK_PH"/>
    <property type="match status" value="1"/>
</dbReference>
<dbReference type="SUPFAM" id="SSF56112">
    <property type="entry name" value="Protein kinase-like (PK-like)"/>
    <property type="match status" value="1"/>
</dbReference>
<feature type="region of interest" description="Disordered" evidence="16">
    <location>
        <begin position="892"/>
        <end position="911"/>
    </location>
</feature>
<evidence type="ECO:0000256" key="11">
    <source>
        <dbReference type="ARBA" id="ARBA00023054"/>
    </source>
</evidence>
<comment type="catalytic activity">
    <reaction evidence="12">
        <text>L-threonyl-[protein] + ATP = O-phospho-L-threonyl-[protein] + ADP + H(+)</text>
        <dbReference type="Rhea" id="RHEA:46608"/>
        <dbReference type="Rhea" id="RHEA-COMP:11060"/>
        <dbReference type="Rhea" id="RHEA-COMP:11605"/>
        <dbReference type="ChEBI" id="CHEBI:15378"/>
        <dbReference type="ChEBI" id="CHEBI:30013"/>
        <dbReference type="ChEBI" id="CHEBI:30616"/>
        <dbReference type="ChEBI" id="CHEBI:61977"/>
        <dbReference type="ChEBI" id="CHEBI:456216"/>
        <dbReference type="EC" id="2.7.11.25"/>
    </reaction>
</comment>
<dbReference type="InterPro" id="IPR008271">
    <property type="entry name" value="Ser/Thr_kinase_AS"/>
</dbReference>
<feature type="binding site" evidence="14">
    <location>
        <position position="661"/>
    </location>
    <ligand>
        <name>ATP</name>
        <dbReference type="ChEBI" id="CHEBI:30616"/>
    </ligand>
</feature>
<evidence type="ECO:0000256" key="8">
    <source>
        <dbReference type="ARBA" id="ARBA00022777"/>
    </source>
</evidence>
<evidence type="ECO:0000256" key="10">
    <source>
        <dbReference type="ARBA" id="ARBA00022842"/>
    </source>
</evidence>
<dbReference type="PROSITE" id="PS50011">
    <property type="entry name" value="PROTEIN_KINASE_DOM"/>
    <property type="match status" value="1"/>
</dbReference>
<keyword evidence="9 14" id="KW-0067">ATP-binding</keyword>
<keyword evidence="7 14" id="KW-0547">Nucleotide-binding</keyword>
<dbReference type="GO" id="GO:0046872">
    <property type="term" value="F:metal ion binding"/>
    <property type="evidence" value="ECO:0007669"/>
    <property type="project" value="UniProtKB-KW"/>
</dbReference>
<dbReference type="Pfam" id="PF13281">
    <property type="entry name" value="MAP3K_TRAF_bd"/>
    <property type="match status" value="1"/>
</dbReference>
<evidence type="ECO:0000256" key="1">
    <source>
        <dbReference type="ARBA" id="ARBA00001946"/>
    </source>
</evidence>
<dbReference type="FunFam" id="1.10.510.10:FF:000054">
    <property type="entry name" value="Mitogen-activated protein kinase kinase kinase 5"/>
    <property type="match status" value="1"/>
</dbReference>
<evidence type="ECO:0000256" key="12">
    <source>
        <dbReference type="ARBA" id="ARBA00047559"/>
    </source>
</evidence>
<dbReference type="SMART" id="SM00220">
    <property type="entry name" value="S_TKc"/>
    <property type="match status" value="1"/>
</dbReference>
<feature type="coiled-coil region" evidence="15">
    <location>
        <begin position="1189"/>
        <end position="1231"/>
    </location>
</feature>
<dbReference type="Pfam" id="PF00069">
    <property type="entry name" value="Pkinase"/>
    <property type="match status" value="1"/>
</dbReference>
<feature type="region of interest" description="Disordered" evidence="16">
    <location>
        <begin position="947"/>
        <end position="980"/>
    </location>
</feature>
<evidence type="ECO:0000256" key="4">
    <source>
        <dbReference type="ARBA" id="ARBA00022527"/>
    </source>
</evidence>
<dbReference type="PANTHER" id="PTHR11584">
    <property type="entry name" value="SERINE/THREONINE PROTEIN KINASE"/>
    <property type="match status" value="1"/>
</dbReference>
<dbReference type="InterPro" id="IPR017441">
    <property type="entry name" value="Protein_kinase_ATP_BS"/>
</dbReference>
<proteinExistence type="inferred from homology"/>
<comment type="cofactor">
    <cofactor evidence="1">
        <name>Mg(2+)</name>
        <dbReference type="ChEBI" id="CHEBI:18420"/>
    </cofactor>
</comment>
<dbReference type="Ensembl" id="ENSCCRT00015017007.1">
    <property type="protein sequence ID" value="ENSCCRP00015016424.1"/>
    <property type="gene ID" value="ENSCCRG00015006905.1"/>
</dbReference>
<dbReference type="Proteomes" id="UP000694700">
    <property type="component" value="Unplaced"/>
</dbReference>
<organism evidence="18 19">
    <name type="scientific">Cyprinus carpio</name>
    <name type="common">Common carp</name>
    <dbReference type="NCBI Taxonomy" id="7962"/>
    <lineage>
        <taxon>Eukaryota</taxon>
        <taxon>Metazoa</taxon>
        <taxon>Chordata</taxon>
        <taxon>Craniata</taxon>
        <taxon>Vertebrata</taxon>
        <taxon>Euteleostomi</taxon>
        <taxon>Actinopterygii</taxon>
        <taxon>Neopterygii</taxon>
        <taxon>Teleostei</taxon>
        <taxon>Ostariophysi</taxon>
        <taxon>Cypriniformes</taxon>
        <taxon>Cyprinidae</taxon>
        <taxon>Cyprininae</taxon>
        <taxon>Cyprinus</taxon>
    </lineage>
</organism>
<comment type="catalytic activity">
    <reaction evidence="13">
        <text>L-seryl-[protein] + ATP = O-phospho-L-seryl-[protein] + ADP + H(+)</text>
        <dbReference type="Rhea" id="RHEA:17989"/>
        <dbReference type="Rhea" id="RHEA-COMP:9863"/>
        <dbReference type="Rhea" id="RHEA-COMP:11604"/>
        <dbReference type="ChEBI" id="CHEBI:15378"/>
        <dbReference type="ChEBI" id="CHEBI:29999"/>
        <dbReference type="ChEBI" id="CHEBI:30616"/>
        <dbReference type="ChEBI" id="CHEBI:83421"/>
        <dbReference type="ChEBI" id="CHEBI:456216"/>
        <dbReference type="EC" id="2.7.11.25"/>
    </reaction>
</comment>
<evidence type="ECO:0000313" key="18">
    <source>
        <dbReference type="Ensembl" id="ENSCCRP00015016424.1"/>
    </source>
</evidence>
<dbReference type="InterPro" id="IPR011009">
    <property type="entry name" value="Kinase-like_dom_sf"/>
</dbReference>
<dbReference type="GO" id="GO:0004709">
    <property type="term" value="F:MAP kinase kinase kinase activity"/>
    <property type="evidence" value="ECO:0007669"/>
    <property type="project" value="UniProtKB-EC"/>
</dbReference>
<dbReference type="Gene3D" id="3.30.200.20">
    <property type="entry name" value="Phosphorylase Kinase, domain 1"/>
    <property type="match status" value="1"/>
</dbReference>
<dbReference type="FunFam" id="3.30.200.20:FF:000067">
    <property type="entry name" value="Mitogen-activated protein kinase kinase kinase 5"/>
    <property type="match status" value="1"/>
</dbReference>
<dbReference type="PROSITE" id="PS00108">
    <property type="entry name" value="PROTEIN_KINASE_ST"/>
    <property type="match status" value="1"/>
</dbReference>
<keyword evidence="11 15" id="KW-0175">Coiled coil</keyword>
<feature type="region of interest" description="Disordered" evidence="16">
    <location>
        <begin position="1126"/>
        <end position="1152"/>
    </location>
</feature>
<keyword evidence="5" id="KW-0808">Transferase</keyword>
<name>A0A8C1YMC0_CYPCA</name>
<dbReference type="PROSITE" id="PS00107">
    <property type="entry name" value="PROTEIN_KINASE_ATP"/>
    <property type="match status" value="1"/>
</dbReference>
<reference evidence="18" key="1">
    <citation type="submission" date="2025-08" db="UniProtKB">
        <authorList>
            <consortium name="Ensembl"/>
        </authorList>
    </citation>
    <scope>IDENTIFICATION</scope>
</reference>
<keyword evidence="8" id="KW-0418">Kinase</keyword>
<dbReference type="InterPro" id="IPR025136">
    <property type="entry name" value="MAP3K_TRAF-bd"/>
</dbReference>
<dbReference type="Pfam" id="PF20309">
    <property type="entry name" value="DRHyd-ASK"/>
    <property type="match status" value="1"/>
</dbReference>
<evidence type="ECO:0000256" key="14">
    <source>
        <dbReference type="PROSITE-ProRule" id="PRU10141"/>
    </source>
</evidence>
<evidence type="ECO:0000256" key="15">
    <source>
        <dbReference type="SAM" id="Coils"/>
    </source>
</evidence>
<dbReference type="GO" id="GO:0005524">
    <property type="term" value="F:ATP binding"/>
    <property type="evidence" value="ECO:0007669"/>
    <property type="project" value="UniProtKB-UniRule"/>
</dbReference>
<evidence type="ECO:0000313" key="19">
    <source>
        <dbReference type="Proteomes" id="UP000694700"/>
    </source>
</evidence>
<accession>A0A8C1YMC0</accession>
<dbReference type="InterPro" id="IPR043969">
    <property type="entry name" value="MAP3K_PH"/>
</dbReference>
<comment type="similarity">
    <text evidence="2">Belongs to the protein kinase superfamily. STE Ser/Thr protein kinase family. MAP kinase kinase kinase subfamily.</text>
</comment>
<dbReference type="InterPro" id="IPR046873">
    <property type="entry name" value="HisK-N-like"/>
</dbReference>
<evidence type="ECO:0000256" key="13">
    <source>
        <dbReference type="ARBA" id="ARBA00048329"/>
    </source>
</evidence>
<evidence type="ECO:0000256" key="2">
    <source>
        <dbReference type="ARBA" id="ARBA00006529"/>
    </source>
</evidence>
<keyword evidence="6" id="KW-0479">Metal-binding</keyword>
<keyword evidence="4" id="KW-0723">Serine/threonine-protein kinase</keyword>
<keyword evidence="10" id="KW-0460">Magnesium</keyword>
<dbReference type="Gene3D" id="1.10.510.10">
    <property type="entry name" value="Transferase(Phosphotransferase) domain 1"/>
    <property type="match status" value="1"/>
</dbReference>
<evidence type="ECO:0000256" key="9">
    <source>
        <dbReference type="ARBA" id="ARBA00022840"/>
    </source>
</evidence>
<dbReference type="InterPro" id="IPR046872">
    <property type="entry name" value="DRHyd-ASK"/>
</dbReference>
<evidence type="ECO:0000259" key="17">
    <source>
        <dbReference type="PROSITE" id="PS50011"/>
    </source>
</evidence>
<sequence>MYTTERRRMSLHETKRKDPVRVSAGSLWQDHLALEIGGGSKGVISPRSRTRALSVVYIAVEDGTAPPAEANLSLTCLKEACADAHAVLKSISFERVALGTTEILDTFYNADVVVVEMNNTICQPSLFYHLGVRESFSMTNNVILYCDKREDDLQVVKEQCGSYTFIPYMVSPQGKVFACDATLMRGIKDFLHSSFKIDSLLTPLVDRLVKLLESVHIHSSEYLHEAIRREIRLAREHFTGQALSQELGRIQKRLDSVELLSPDIVMSLLLSYRDIPDYDAIINLVETLNNLPMCMVAGHQNIKFQYIFALNRRNHPGDRAKALKLILPIVESGSTVASDVYCLCGRIYKDMFLSAGFKDTNSRDQACYWYGKAFEIEPTLHSGINNVVLLIAAGHEFDTSIELRKNGVTLSSLLGRKGSLEKMQDYWDVGFYLGAGILANEHKKVIEASEKLYRLKAPMWYVASIMETYILYKQFAKPRDVSHPKQETVDFWMELMVQACKPTVSTARCPVLILEPTKVFQPSIISVSEEDDSRTVQLRHVTPLEKGLHEWTFPASAIRGVSISKFDERSCFLYVLYNSDDFQLYFPSDLHCKGFCDLVSSLLHHAESPVEDSSPIRGGEGDLEYIYERNENGDKVVLGKGTYGVVYAGRDLSNQVRIAIKEIPEKDSTYSQPLHEEIALHKRLKHRNIVQYLGSVSEDGFIKIFMEEVPGGSLSSLLRSKWGPLKDNEATIVFYTKQILEGLKYLHDNQIVHRDIKGDNVLINTYSGLLKISDFGTSKRLAGINPCTETFTGTLQYMAPEIIDQGPRGYGKPADIWSLGCTIIEMATGKPPFHELGSPQAAMFKVGMFKIHPTVPECMSEEAKGFIMCCFEPNPDKRATASEILKNSFLKASTRKRAKPQSDNTLKEPVGDFHRSMSVPIALRVENTDAEHMELSSSFDLRRTTPAFKGNDMAESPPSSSSFLAVPDEPQADMTTSPAGSGENLGLFMLRKDSERRDTLHRILTEYISNVVQNIQETLPQAEEPCITSDHISQLIGCLRENIRSPDKRHLTNSLLTLRSSLLNTSVPLSSLQAVLFSFQDAVKKVLRKQQIKPHWMFALDNLLRQSVQEAITVLLPELRLQLQSSFENEESSPETEQPKEAASETTVTPITENKEQCVISQNSEEGHAKCNNLSSELISSHSSLAKELSELRLESRRLLIQLNEKEKEFQELLRNSLEAKQRHINALEIRAVSAAADNKPSYHNAHNAAMVRWLRGVPVDEKTIEILVFHEFTLDSLLHLACRDDLQYCGIKGGMLCRLWAAISKQRKSHLSPVKEDSEDTIL</sequence>
<feature type="domain" description="Protein kinase" evidence="17">
    <location>
        <begin position="632"/>
        <end position="890"/>
    </location>
</feature>
<protein>
    <recommendedName>
        <fullName evidence="3">mitogen-activated protein kinase kinase kinase</fullName>
        <ecNumber evidence="3">2.7.11.25</ecNumber>
    </recommendedName>
</protein>
<dbReference type="GO" id="GO:0033554">
    <property type="term" value="P:cellular response to stress"/>
    <property type="evidence" value="ECO:0007669"/>
    <property type="project" value="TreeGrafter"/>
</dbReference>
<dbReference type="InterPro" id="IPR000719">
    <property type="entry name" value="Prot_kinase_dom"/>
</dbReference>
<evidence type="ECO:0000256" key="7">
    <source>
        <dbReference type="ARBA" id="ARBA00022741"/>
    </source>
</evidence>
<dbReference type="CDD" id="cd06624">
    <property type="entry name" value="STKc_ASK"/>
    <property type="match status" value="1"/>
</dbReference>
<evidence type="ECO:0000256" key="6">
    <source>
        <dbReference type="ARBA" id="ARBA00022723"/>
    </source>
</evidence>
<evidence type="ECO:0000256" key="5">
    <source>
        <dbReference type="ARBA" id="ARBA00022679"/>
    </source>
</evidence>
<dbReference type="EC" id="2.7.11.25" evidence="3"/>
<dbReference type="Pfam" id="PF20302">
    <property type="entry name" value="HisK-N-like"/>
    <property type="match status" value="1"/>
</dbReference>
<dbReference type="PANTHER" id="PTHR11584:SF391">
    <property type="entry name" value="MITOGEN-ACTIVATED PROTEIN KINASE KINASE KINASE 6"/>
    <property type="match status" value="1"/>
</dbReference>